<dbReference type="PRINTS" id="PR00625">
    <property type="entry name" value="JDOMAIN"/>
</dbReference>
<dbReference type="GO" id="GO:0005829">
    <property type="term" value="C:cytosol"/>
    <property type="evidence" value="ECO:0007669"/>
    <property type="project" value="TreeGrafter"/>
</dbReference>
<dbReference type="InterPro" id="IPR036869">
    <property type="entry name" value="J_dom_sf"/>
</dbReference>
<accession>A0AAD8I9N7</accession>
<sequence length="211" mass="23264">MDYYKILEVDRNATKDDLKKAYLKLGLEEFDDTKFKILTQAFDVLGHPKRRAAYDLQYGEEGLKGVPPQGEEGLKSQVPPRGAGSDGPNTDRFNSQVSPRGAGSDGLNMDSQVPPRGAASDGPNMDRFNGQVPPQGAGSDRPNMERSNGRSPFDIFQEFFGSSVSPFGNMPKRKRKGAPIERTLPSSLEELYNGTTKRMKISRNVTDATEF</sequence>
<dbReference type="PANTHER" id="PTHR24078">
    <property type="entry name" value="DNAJ HOMOLOG SUBFAMILY C MEMBER"/>
    <property type="match status" value="1"/>
</dbReference>
<dbReference type="PANTHER" id="PTHR24078:SF532">
    <property type="entry name" value="J DOMAIN-CONTAINING PROTEIN"/>
    <property type="match status" value="1"/>
</dbReference>
<name>A0AAD8I9N7_9APIA</name>
<dbReference type="GO" id="GO:0051082">
    <property type="term" value="F:unfolded protein binding"/>
    <property type="evidence" value="ECO:0007669"/>
    <property type="project" value="TreeGrafter"/>
</dbReference>
<evidence type="ECO:0000259" key="3">
    <source>
        <dbReference type="PROSITE" id="PS50076"/>
    </source>
</evidence>
<dbReference type="EMBL" id="JAUIZM010000006">
    <property type="protein sequence ID" value="KAK1381056.1"/>
    <property type="molecule type" value="Genomic_DNA"/>
</dbReference>
<dbReference type="GO" id="GO:0051087">
    <property type="term" value="F:protein-folding chaperone binding"/>
    <property type="evidence" value="ECO:0007669"/>
    <property type="project" value="TreeGrafter"/>
</dbReference>
<dbReference type="AlphaFoldDB" id="A0AAD8I9N7"/>
<dbReference type="Gene3D" id="2.60.260.20">
    <property type="entry name" value="Urease metallochaperone UreE, N-terminal domain"/>
    <property type="match status" value="1"/>
</dbReference>
<dbReference type="InterPro" id="IPR001623">
    <property type="entry name" value="DnaJ_domain"/>
</dbReference>
<dbReference type="Gene3D" id="1.10.287.110">
    <property type="entry name" value="DnaJ domain"/>
    <property type="match status" value="1"/>
</dbReference>
<evidence type="ECO:0000256" key="2">
    <source>
        <dbReference type="SAM" id="MobiDB-lite"/>
    </source>
</evidence>
<dbReference type="CDD" id="cd06257">
    <property type="entry name" value="DnaJ"/>
    <property type="match status" value="1"/>
</dbReference>
<dbReference type="Pfam" id="PF00226">
    <property type="entry name" value="DnaJ"/>
    <property type="match status" value="1"/>
</dbReference>
<feature type="compositionally biased region" description="Polar residues" evidence="2">
    <location>
        <begin position="87"/>
        <end position="98"/>
    </location>
</feature>
<feature type="region of interest" description="Disordered" evidence="2">
    <location>
        <begin position="61"/>
        <end position="182"/>
    </location>
</feature>
<dbReference type="InterPro" id="IPR051339">
    <property type="entry name" value="DnaJ_subfamily_B"/>
</dbReference>
<organism evidence="4 5">
    <name type="scientific">Heracleum sosnowskyi</name>
    <dbReference type="NCBI Taxonomy" id="360622"/>
    <lineage>
        <taxon>Eukaryota</taxon>
        <taxon>Viridiplantae</taxon>
        <taxon>Streptophyta</taxon>
        <taxon>Embryophyta</taxon>
        <taxon>Tracheophyta</taxon>
        <taxon>Spermatophyta</taxon>
        <taxon>Magnoliopsida</taxon>
        <taxon>eudicotyledons</taxon>
        <taxon>Gunneridae</taxon>
        <taxon>Pentapetalae</taxon>
        <taxon>asterids</taxon>
        <taxon>campanulids</taxon>
        <taxon>Apiales</taxon>
        <taxon>Apiaceae</taxon>
        <taxon>Apioideae</taxon>
        <taxon>apioid superclade</taxon>
        <taxon>Tordylieae</taxon>
        <taxon>Tordyliinae</taxon>
        <taxon>Heracleum</taxon>
    </lineage>
</organism>
<comment type="caution">
    <text evidence="4">The sequence shown here is derived from an EMBL/GenBank/DDBJ whole genome shotgun (WGS) entry which is preliminary data.</text>
</comment>
<reference evidence="4" key="1">
    <citation type="submission" date="2023-02" db="EMBL/GenBank/DDBJ databases">
        <title>Genome of toxic invasive species Heracleum sosnowskyi carries increased number of genes despite the absence of recent whole-genome duplications.</title>
        <authorList>
            <person name="Schelkunov M."/>
            <person name="Shtratnikova V."/>
            <person name="Makarenko M."/>
            <person name="Klepikova A."/>
            <person name="Omelchenko D."/>
            <person name="Novikova G."/>
            <person name="Obukhova E."/>
            <person name="Bogdanov V."/>
            <person name="Penin A."/>
            <person name="Logacheva M."/>
        </authorList>
    </citation>
    <scope>NUCLEOTIDE SEQUENCE</scope>
    <source>
        <strain evidence="4">Hsosn_3</strain>
        <tissue evidence="4">Leaf</tissue>
    </source>
</reference>
<keyword evidence="5" id="KW-1185">Reference proteome</keyword>
<reference evidence="4" key="2">
    <citation type="submission" date="2023-05" db="EMBL/GenBank/DDBJ databases">
        <authorList>
            <person name="Schelkunov M.I."/>
        </authorList>
    </citation>
    <scope>NUCLEOTIDE SEQUENCE</scope>
    <source>
        <strain evidence="4">Hsosn_3</strain>
        <tissue evidence="4">Leaf</tissue>
    </source>
</reference>
<dbReference type="SMART" id="SM00271">
    <property type="entry name" value="DnaJ"/>
    <property type="match status" value="1"/>
</dbReference>
<proteinExistence type="predicted"/>
<keyword evidence="1" id="KW-0143">Chaperone</keyword>
<evidence type="ECO:0000313" key="5">
    <source>
        <dbReference type="Proteomes" id="UP001237642"/>
    </source>
</evidence>
<dbReference type="Proteomes" id="UP001237642">
    <property type="component" value="Unassembled WGS sequence"/>
</dbReference>
<dbReference type="PROSITE" id="PS50076">
    <property type="entry name" value="DNAJ_2"/>
    <property type="match status" value="1"/>
</dbReference>
<feature type="domain" description="J" evidence="3">
    <location>
        <begin position="2"/>
        <end position="58"/>
    </location>
</feature>
<evidence type="ECO:0000313" key="4">
    <source>
        <dbReference type="EMBL" id="KAK1381056.1"/>
    </source>
</evidence>
<gene>
    <name evidence="4" type="ORF">POM88_027800</name>
</gene>
<protein>
    <recommendedName>
        <fullName evidence="3">J domain-containing protein</fullName>
    </recommendedName>
</protein>
<evidence type="ECO:0000256" key="1">
    <source>
        <dbReference type="ARBA" id="ARBA00023186"/>
    </source>
</evidence>
<dbReference type="SUPFAM" id="SSF46565">
    <property type="entry name" value="Chaperone J-domain"/>
    <property type="match status" value="1"/>
</dbReference>